<keyword evidence="4" id="KW-0963">Cytoplasm</keyword>
<dbReference type="NCBIfam" id="NF010191">
    <property type="entry name" value="PRK13670.1"/>
    <property type="match status" value="1"/>
</dbReference>
<dbReference type="EMBL" id="CP128355">
    <property type="protein sequence ID" value="XAF69814.1"/>
    <property type="molecule type" value="Genomic_DNA"/>
</dbReference>
<dbReference type="Pfam" id="PF05636">
    <property type="entry name" value="HIGH_NTase1"/>
    <property type="match status" value="1"/>
</dbReference>
<comment type="caution">
    <text evidence="4">Lacks conserved residue(s) required for the propagation of feature annotation.</text>
</comment>
<evidence type="ECO:0000313" key="5">
    <source>
        <dbReference type="EMBL" id="XAF69814.1"/>
    </source>
</evidence>
<keyword evidence="4" id="KW-0547">Nucleotide-binding</keyword>
<evidence type="ECO:0000256" key="3">
    <source>
        <dbReference type="ARBA" id="ARBA00022694"/>
    </source>
</evidence>
<dbReference type="SUPFAM" id="SSF52374">
    <property type="entry name" value="Nucleotidylyl transferase"/>
    <property type="match status" value="1"/>
</dbReference>
<dbReference type="EC" id="6.3.4.-" evidence="4"/>
<feature type="binding site" evidence="4">
    <location>
        <begin position="7"/>
        <end position="20"/>
    </location>
    <ligand>
        <name>ATP</name>
        <dbReference type="ChEBI" id="CHEBI:30616"/>
    </ligand>
</feature>
<keyword evidence="6" id="KW-1185">Reference proteome</keyword>
<protein>
    <recommendedName>
        <fullName evidence="4">tRNA(Met) cytidine acetate ligase</fullName>
        <ecNumber evidence="4">6.3.4.-</ecNumber>
    </recommendedName>
</protein>
<reference evidence="5 6" key="1">
    <citation type="journal article" date="2024" name="Pathogens">
        <title>Staphylococcus hsinchuensis sp. nov., Isolated from Soymilk.</title>
        <authorList>
            <person name="Wang Y.T."/>
            <person name="Lin Y.C."/>
            <person name="Hsieh Y.H."/>
            <person name="Lin Y.T."/>
            <person name="Hamada M."/>
            <person name="Chen C.C."/>
            <person name="Liou J.S."/>
            <person name="Lee A.Y."/>
            <person name="Zhang W.L."/>
            <person name="Chen Y.T."/>
            <person name="Huang C.H."/>
        </authorList>
    </citation>
    <scope>NUCLEOTIDE SEQUENCE [LARGE SCALE GENOMIC DNA]</scope>
    <source>
        <strain evidence="5 6">H164</strain>
    </source>
</reference>
<organism evidence="5 6">
    <name type="scientific">Staphylococcus hsinchuensis</name>
    <dbReference type="NCBI Taxonomy" id="3051183"/>
    <lineage>
        <taxon>Bacteria</taxon>
        <taxon>Bacillati</taxon>
        <taxon>Bacillota</taxon>
        <taxon>Bacilli</taxon>
        <taxon>Bacillales</taxon>
        <taxon>Staphylococcaceae</taxon>
        <taxon>Staphylococcus</taxon>
    </lineage>
</organism>
<feature type="binding site" evidence="4">
    <location>
        <position position="100"/>
    </location>
    <ligand>
        <name>ATP</name>
        <dbReference type="ChEBI" id="CHEBI:30616"/>
    </ligand>
</feature>
<comment type="function">
    <text evidence="4">Catalyzes the formation of N(4)-acetylcytidine (ac(4)C) at the wobble position of elongator tRNA(Met), using acetate and ATP as substrates. First activates an acetate ion to form acetyladenylate (Ac-AMP) and then transfers the acetyl group to tRNA to form ac(4)C34.</text>
</comment>
<accession>A0ABZ3EAH5</accession>
<dbReference type="Gene3D" id="3.40.50.620">
    <property type="entry name" value="HUPs"/>
    <property type="match status" value="1"/>
</dbReference>
<keyword evidence="1 4" id="KW-0820">tRNA-binding</keyword>
<evidence type="ECO:0000256" key="4">
    <source>
        <dbReference type="HAMAP-Rule" id="MF_01539"/>
    </source>
</evidence>
<keyword evidence="4" id="KW-0067">ATP-binding</keyword>
<dbReference type="PANTHER" id="PTHR37825">
    <property type="entry name" value="TRNA(MET) CYTIDINE ACETATE LIGASE"/>
    <property type="match status" value="1"/>
</dbReference>
<dbReference type="HAMAP" id="MF_01539">
    <property type="entry name" value="TmcAL"/>
    <property type="match status" value="1"/>
</dbReference>
<keyword evidence="3 4" id="KW-0819">tRNA processing</keyword>
<comment type="similarity">
    <text evidence="4">Belongs to the TmcAL family.</text>
</comment>
<feature type="binding site" evidence="4">
    <location>
        <position position="178"/>
    </location>
    <ligand>
        <name>ATP</name>
        <dbReference type="ChEBI" id="CHEBI:30616"/>
    </ligand>
</feature>
<evidence type="ECO:0000313" key="6">
    <source>
        <dbReference type="Proteomes" id="UP001436297"/>
    </source>
</evidence>
<comment type="catalytic activity">
    <reaction evidence="4">
        <text>cytidine(34) in elongator tRNA(Met) + acetate + ATP = N(4)-acetylcytidine(34) in elongator tRNA(Met) + AMP + diphosphate</text>
        <dbReference type="Rhea" id="RHEA:58144"/>
        <dbReference type="Rhea" id="RHEA-COMP:10693"/>
        <dbReference type="Rhea" id="RHEA-COMP:10694"/>
        <dbReference type="ChEBI" id="CHEBI:30089"/>
        <dbReference type="ChEBI" id="CHEBI:30616"/>
        <dbReference type="ChEBI" id="CHEBI:33019"/>
        <dbReference type="ChEBI" id="CHEBI:74900"/>
        <dbReference type="ChEBI" id="CHEBI:82748"/>
        <dbReference type="ChEBI" id="CHEBI:456215"/>
    </reaction>
</comment>
<dbReference type="InterPro" id="IPR008513">
    <property type="entry name" value="tRNA(Met)_cyd_acetate_ligase"/>
</dbReference>
<name>A0ABZ3EAH5_9STAP</name>
<evidence type="ECO:0000256" key="2">
    <source>
        <dbReference type="ARBA" id="ARBA00022598"/>
    </source>
</evidence>
<proteinExistence type="inferred from homology"/>
<keyword evidence="4" id="KW-0694">RNA-binding</keyword>
<dbReference type="RefSeq" id="WP_251516179.1">
    <property type="nucleotide sequence ID" value="NZ_CP128355.1"/>
</dbReference>
<comment type="subcellular location">
    <subcellularLocation>
        <location evidence="4">Cytoplasm</location>
    </subcellularLocation>
</comment>
<dbReference type="InterPro" id="IPR014729">
    <property type="entry name" value="Rossmann-like_a/b/a_fold"/>
</dbReference>
<dbReference type="Proteomes" id="UP001436297">
    <property type="component" value="Chromosome"/>
</dbReference>
<keyword evidence="2 4" id="KW-0436">Ligase</keyword>
<feature type="binding site" evidence="4">
    <location>
        <position position="153"/>
    </location>
    <ligand>
        <name>ATP</name>
        <dbReference type="ChEBI" id="CHEBI:30616"/>
    </ligand>
</feature>
<dbReference type="PANTHER" id="PTHR37825:SF1">
    <property type="entry name" value="TRNA(MET) CYTIDINE ACETATE LIGASE"/>
    <property type="match status" value="1"/>
</dbReference>
<sequence length="378" mass="42855">MKSVALITEYNPFHNGHLYHAKKAKSMTDADVSIAIMSGQFVMRGEPAIFNKFIRTNMALQAVDLVVELPALASLSAGPYFATSGVKIADYLEANHLVFGSESGDIDAFKSLSTELSHIEQSTEFLKKSKEGKSYPRIIDELMPDTTLLSSPNNILGLSYVKAINNEESEMKPWTIKRVHSDHHNSTIANNTFASGTAIRKSIFDGNELWQHVTPFPHTLINSAPPITSEDTFNFLKYAILTHSVNELKQIYTMSEGFEYRLKGYIKKANSFGELVNMLKTKRYTHTHIQRLLMNVLLNNQKNDYLEVIPAVRILGMNATGQAYLKYLKQSFPERNFITQVNQKNNHFFKNEIHATEIYNLLSPQLEQTDFNTPVIRK</sequence>
<evidence type="ECO:0000256" key="1">
    <source>
        <dbReference type="ARBA" id="ARBA00022555"/>
    </source>
</evidence>
<gene>
    <name evidence="4" type="primary">tmcAL</name>
    <name evidence="5" type="ORF">QQM35_06970</name>
</gene>